<sequence length="216" mass="23614">MANNARASLPSEVERYCIDELSRSFGSLSILESHQKKIVSGAAPNLAPNPEDFTPLAGCGSTSITRPTPPMAMPTPAKLSGCRPYGAGVCFLRPKLTNQFLFVNPAQPQESSSGALAGPGMVRGQQKQLFPSGAMGASRGTGVFHPKPRLATVSKNKTIRNKRETKNSKQEEGKVSAELRNCSKVNLNRELEKKQQQEEYRQHLLSEMGLPKEWTY</sequence>
<proteinExistence type="predicted"/>
<comment type="caution">
    <text evidence="1">The sequence shown here is derived from an EMBL/GenBank/DDBJ whole genome shotgun (WGS) entry which is preliminary data.</text>
</comment>
<accession>A0ACB9KT64</accession>
<organism evidence="1 2">
    <name type="scientific">Bauhinia variegata</name>
    <name type="common">Purple orchid tree</name>
    <name type="synonym">Phanera variegata</name>
    <dbReference type="NCBI Taxonomy" id="167791"/>
    <lineage>
        <taxon>Eukaryota</taxon>
        <taxon>Viridiplantae</taxon>
        <taxon>Streptophyta</taxon>
        <taxon>Embryophyta</taxon>
        <taxon>Tracheophyta</taxon>
        <taxon>Spermatophyta</taxon>
        <taxon>Magnoliopsida</taxon>
        <taxon>eudicotyledons</taxon>
        <taxon>Gunneridae</taxon>
        <taxon>Pentapetalae</taxon>
        <taxon>rosids</taxon>
        <taxon>fabids</taxon>
        <taxon>Fabales</taxon>
        <taxon>Fabaceae</taxon>
        <taxon>Cercidoideae</taxon>
        <taxon>Cercideae</taxon>
        <taxon>Bauhiniinae</taxon>
        <taxon>Bauhinia</taxon>
    </lineage>
</organism>
<gene>
    <name evidence="1" type="ORF">L6164_033926</name>
</gene>
<reference evidence="1 2" key="1">
    <citation type="journal article" date="2022" name="DNA Res.">
        <title>Chromosomal-level genome assembly of the orchid tree Bauhinia variegata (Leguminosae; Cercidoideae) supports the allotetraploid origin hypothesis of Bauhinia.</title>
        <authorList>
            <person name="Zhong Y."/>
            <person name="Chen Y."/>
            <person name="Zheng D."/>
            <person name="Pang J."/>
            <person name="Liu Y."/>
            <person name="Luo S."/>
            <person name="Meng S."/>
            <person name="Qian L."/>
            <person name="Wei D."/>
            <person name="Dai S."/>
            <person name="Zhou R."/>
        </authorList>
    </citation>
    <scope>NUCLEOTIDE SEQUENCE [LARGE SCALE GENOMIC DNA]</scope>
    <source>
        <strain evidence="1">BV-YZ2020</strain>
    </source>
</reference>
<keyword evidence="2" id="KW-1185">Reference proteome</keyword>
<dbReference type="EMBL" id="CM039438">
    <property type="protein sequence ID" value="KAI4300559.1"/>
    <property type="molecule type" value="Genomic_DNA"/>
</dbReference>
<evidence type="ECO:0000313" key="2">
    <source>
        <dbReference type="Proteomes" id="UP000828941"/>
    </source>
</evidence>
<protein>
    <submittedName>
        <fullName evidence="1">Uncharacterized protein</fullName>
    </submittedName>
</protein>
<evidence type="ECO:0000313" key="1">
    <source>
        <dbReference type="EMBL" id="KAI4300559.1"/>
    </source>
</evidence>
<name>A0ACB9KT64_BAUVA</name>
<dbReference type="Proteomes" id="UP000828941">
    <property type="component" value="Chromosome 13"/>
</dbReference>